<proteinExistence type="predicted"/>
<evidence type="ECO:0000256" key="1">
    <source>
        <dbReference type="SAM" id="MobiDB-lite"/>
    </source>
</evidence>
<name>A0A2K3JKQ0_TRIPR</name>
<organism evidence="2 3">
    <name type="scientific">Trifolium pratense</name>
    <name type="common">Red clover</name>
    <dbReference type="NCBI Taxonomy" id="57577"/>
    <lineage>
        <taxon>Eukaryota</taxon>
        <taxon>Viridiplantae</taxon>
        <taxon>Streptophyta</taxon>
        <taxon>Embryophyta</taxon>
        <taxon>Tracheophyta</taxon>
        <taxon>Spermatophyta</taxon>
        <taxon>Magnoliopsida</taxon>
        <taxon>eudicotyledons</taxon>
        <taxon>Gunneridae</taxon>
        <taxon>Pentapetalae</taxon>
        <taxon>rosids</taxon>
        <taxon>fabids</taxon>
        <taxon>Fabales</taxon>
        <taxon>Fabaceae</taxon>
        <taxon>Papilionoideae</taxon>
        <taxon>50 kb inversion clade</taxon>
        <taxon>NPAAA clade</taxon>
        <taxon>Hologalegina</taxon>
        <taxon>IRL clade</taxon>
        <taxon>Trifolieae</taxon>
        <taxon>Trifolium</taxon>
    </lineage>
</organism>
<dbReference type="EMBL" id="ASHM01068603">
    <property type="protein sequence ID" value="PNX54615.1"/>
    <property type="molecule type" value="Genomic_DNA"/>
</dbReference>
<feature type="non-terminal residue" evidence="2">
    <location>
        <position position="1"/>
    </location>
</feature>
<feature type="region of interest" description="Disordered" evidence="1">
    <location>
        <begin position="101"/>
        <end position="132"/>
    </location>
</feature>
<gene>
    <name evidence="2" type="ORF">L195_g048235</name>
</gene>
<feature type="compositionally biased region" description="Basic and acidic residues" evidence="1">
    <location>
        <begin position="103"/>
        <end position="115"/>
    </location>
</feature>
<comment type="caution">
    <text evidence="2">The sequence shown here is derived from an EMBL/GenBank/DDBJ whole genome shotgun (WGS) entry which is preliminary data.</text>
</comment>
<feature type="region of interest" description="Disordered" evidence="1">
    <location>
        <begin position="166"/>
        <end position="270"/>
    </location>
</feature>
<sequence length="407" mass="45525">SYTTSSPSDYAYSNHYNYTQHPSYHTPFLPQQPNQTPNSNYLQHITTFHDQQISSKPAEISGKYKKEWEEYQRVFAEKLQAIRLAHKENLQKVSDKYTALKQSRQERLVDTNQEKVEEEEPPEKDGEFIASVEEKEPIVIEEAEKFVTGGSDICFVTDLNLEIIEKENKEEKEQELTQFPPPCPKLPPPQFLSTVSSPALLSPPQGPVPLVEPPSKQLLKSLETNISPASKPPSKLPEPSDQKFPSETFSVPPPAIRPPLKPPDPSPSFLISQSHLRTPLCFSKSPLINSLPRPPENVSSLTLAPPPSLKPPFTNQTLSQPPNSSPSLLRPPAKPPDLKSGVELQLIMPMVKHKYCLLSFLHRDTQRVFALSDQQGASTNESQPCIQITIRLQPSPPTASCHVSNCL</sequence>
<feature type="compositionally biased region" description="Low complexity" evidence="1">
    <location>
        <begin position="318"/>
        <end position="331"/>
    </location>
</feature>
<reference evidence="2 3" key="1">
    <citation type="journal article" date="2014" name="Am. J. Bot.">
        <title>Genome assembly and annotation for red clover (Trifolium pratense; Fabaceae).</title>
        <authorList>
            <person name="Istvanek J."/>
            <person name="Jaros M."/>
            <person name="Krenek A."/>
            <person name="Repkova J."/>
        </authorList>
    </citation>
    <scope>NUCLEOTIDE SEQUENCE [LARGE SCALE GENOMIC DNA]</scope>
    <source>
        <strain evidence="3">cv. Tatra</strain>
        <tissue evidence="2">Young leaves</tissue>
    </source>
</reference>
<feature type="non-terminal residue" evidence="2">
    <location>
        <position position="407"/>
    </location>
</feature>
<feature type="compositionally biased region" description="Pro residues" evidence="1">
    <location>
        <begin position="251"/>
        <end position="266"/>
    </location>
</feature>
<evidence type="ECO:0000313" key="3">
    <source>
        <dbReference type="Proteomes" id="UP000236291"/>
    </source>
</evidence>
<feature type="compositionally biased region" description="Pro residues" evidence="1">
    <location>
        <begin position="179"/>
        <end position="190"/>
    </location>
</feature>
<feature type="region of interest" description="Disordered" evidence="1">
    <location>
        <begin position="293"/>
        <end position="337"/>
    </location>
</feature>
<dbReference type="Proteomes" id="UP000236291">
    <property type="component" value="Unassembled WGS sequence"/>
</dbReference>
<dbReference type="AlphaFoldDB" id="A0A2K3JKQ0"/>
<feature type="compositionally biased region" description="Basic and acidic residues" evidence="1">
    <location>
        <begin position="123"/>
        <end position="132"/>
    </location>
</feature>
<evidence type="ECO:0000313" key="2">
    <source>
        <dbReference type="EMBL" id="PNX54615.1"/>
    </source>
</evidence>
<feature type="region of interest" description="Disordered" evidence="1">
    <location>
        <begin position="1"/>
        <end position="40"/>
    </location>
</feature>
<protein>
    <submittedName>
        <fullName evidence="2">Uncharacterized protein</fullName>
    </submittedName>
</protein>
<reference evidence="2 3" key="2">
    <citation type="journal article" date="2017" name="Front. Plant Sci.">
        <title>Gene Classification and Mining of Molecular Markers Useful in Red Clover (Trifolium pratense) Breeding.</title>
        <authorList>
            <person name="Istvanek J."/>
            <person name="Dluhosova J."/>
            <person name="Dluhos P."/>
            <person name="Patkova L."/>
            <person name="Nedelnik J."/>
            <person name="Repkova J."/>
        </authorList>
    </citation>
    <scope>NUCLEOTIDE SEQUENCE [LARGE SCALE GENOMIC DNA]</scope>
    <source>
        <strain evidence="3">cv. Tatra</strain>
        <tissue evidence="2">Young leaves</tissue>
    </source>
</reference>
<feature type="compositionally biased region" description="Polar residues" evidence="1">
    <location>
        <begin position="14"/>
        <end position="40"/>
    </location>
</feature>
<accession>A0A2K3JKQ0</accession>
<feature type="compositionally biased region" description="Basic and acidic residues" evidence="1">
    <location>
        <begin position="166"/>
        <end position="175"/>
    </location>
</feature>